<protein>
    <submittedName>
        <fullName evidence="2">Uncharacterized protein</fullName>
    </submittedName>
</protein>
<feature type="compositionally biased region" description="Polar residues" evidence="1">
    <location>
        <begin position="376"/>
        <end position="393"/>
    </location>
</feature>
<dbReference type="AlphaFoldDB" id="A0A2G9V4P2"/>
<gene>
    <name evidence="2" type="ORF">TELCIR_00495</name>
</gene>
<feature type="region of interest" description="Disordered" evidence="1">
    <location>
        <begin position="335"/>
        <end position="431"/>
    </location>
</feature>
<feature type="compositionally biased region" description="Low complexity" evidence="1">
    <location>
        <begin position="254"/>
        <end position="276"/>
    </location>
</feature>
<feature type="compositionally biased region" description="Polar residues" evidence="1">
    <location>
        <begin position="13"/>
        <end position="42"/>
    </location>
</feature>
<organism evidence="2 3">
    <name type="scientific">Teladorsagia circumcincta</name>
    <name type="common">Brown stomach worm</name>
    <name type="synonym">Ostertagia circumcincta</name>
    <dbReference type="NCBI Taxonomy" id="45464"/>
    <lineage>
        <taxon>Eukaryota</taxon>
        <taxon>Metazoa</taxon>
        <taxon>Ecdysozoa</taxon>
        <taxon>Nematoda</taxon>
        <taxon>Chromadorea</taxon>
        <taxon>Rhabditida</taxon>
        <taxon>Rhabditina</taxon>
        <taxon>Rhabditomorpha</taxon>
        <taxon>Strongyloidea</taxon>
        <taxon>Trichostrongylidae</taxon>
        <taxon>Teladorsagia</taxon>
    </lineage>
</organism>
<proteinExistence type="predicted"/>
<reference evidence="2 3" key="1">
    <citation type="submission" date="2015-09" db="EMBL/GenBank/DDBJ databases">
        <title>Draft genome of the parasitic nematode Teladorsagia circumcincta isolate WARC Sus (inbred).</title>
        <authorList>
            <person name="Mitreva M."/>
        </authorList>
    </citation>
    <scope>NUCLEOTIDE SEQUENCE [LARGE SCALE GENOMIC DNA]</scope>
    <source>
        <strain evidence="2 3">S</strain>
    </source>
</reference>
<feature type="compositionally biased region" description="Polar residues" evidence="1">
    <location>
        <begin position="405"/>
        <end position="415"/>
    </location>
</feature>
<dbReference type="OrthoDB" id="5873478at2759"/>
<dbReference type="Proteomes" id="UP000230423">
    <property type="component" value="Unassembled WGS sequence"/>
</dbReference>
<sequence length="431" mass="46134">MKSTTATDEKAPSTKQSTAISSNATQQPAAVTKAPSRNGQQYTVVFHTPAKERFDDKLKIESKVLSILSKALKEHDRKLGKIPKGDHTMEALSEGSSSTISPTLESTTDEVKGGTDVHPTSVERVAEFALRKALKEKGQDDEPQLAAPNKLYSLTSSSVESIEDSLPNAPKSGINFAKANVSSRQSGNNATTALSESAEEASEVNEVLALIEADEKAEKAEASSDTSEIKRLREETRAKIMAFLQKRGCLFPEATSKNTSPATTTSTTPKETSTSSYNFKARTIPIYQALKPPPLSQPNYAQSYPQVATLPLVQQASKETLTISKQAQANAAHPALPPFFVAPPPGYVGPLPPPPPPPPLPPSRYPIETPRRAPSSKLSSANGLDTTPSTTPSHPVYYPVETDKQSAFTIESSPTELPKPSPVAVPVQRGK</sequence>
<accession>A0A2G9V4P2</accession>
<name>A0A2G9V4P2_TELCI</name>
<feature type="region of interest" description="Disordered" evidence="1">
    <location>
        <begin position="180"/>
        <end position="202"/>
    </location>
</feature>
<feature type="region of interest" description="Disordered" evidence="1">
    <location>
        <begin position="1"/>
        <end position="42"/>
    </location>
</feature>
<dbReference type="EMBL" id="KZ344999">
    <property type="protein sequence ID" value="PIO77418.1"/>
    <property type="molecule type" value="Genomic_DNA"/>
</dbReference>
<feature type="compositionally biased region" description="Polar residues" evidence="1">
    <location>
        <begin position="94"/>
        <end position="106"/>
    </location>
</feature>
<feature type="compositionally biased region" description="Pro residues" evidence="1">
    <location>
        <begin position="335"/>
        <end position="364"/>
    </location>
</feature>
<evidence type="ECO:0000313" key="3">
    <source>
        <dbReference type="Proteomes" id="UP000230423"/>
    </source>
</evidence>
<feature type="compositionally biased region" description="Basic and acidic residues" evidence="1">
    <location>
        <begin position="79"/>
        <end position="89"/>
    </location>
</feature>
<feature type="region of interest" description="Disordered" evidence="1">
    <location>
        <begin position="79"/>
        <end position="120"/>
    </location>
</feature>
<evidence type="ECO:0000256" key="1">
    <source>
        <dbReference type="SAM" id="MobiDB-lite"/>
    </source>
</evidence>
<evidence type="ECO:0000313" key="2">
    <source>
        <dbReference type="EMBL" id="PIO77418.1"/>
    </source>
</evidence>
<keyword evidence="3" id="KW-1185">Reference proteome</keyword>
<feature type="region of interest" description="Disordered" evidence="1">
    <location>
        <begin position="253"/>
        <end position="277"/>
    </location>
</feature>